<evidence type="ECO:0000256" key="1">
    <source>
        <dbReference type="SAM" id="Phobius"/>
    </source>
</evidence>
<feature type="transmembrane region" description="Helical" evidence="1">
    <location>
        <begin position="171"/>
        <end position="194"/>
    </location>
</feature>
<keyword evidence="1" id="KW-1133">Transmembrane helix</keyword>
<feature type="transmembrane region" description="Helical" evidence="1">
    <location>
        <begin position="93"/>
        <end position="110"/>
    </location>
</feature>
<feature type="transmembrane region" description="Helical" evidence="1">
    <location>
        <begin position="67"/>
        <end position="87"/>
    </location>
</feature>
<dbReference type="AlphaFoldDB" id="A0A830FWT7"/>
<keyword evidence="1" id="KW-0472">Membrane</keyword>
<keyword evidence="1" id="KW-0812">Transmembrane</keyword>
<reference evidence="3" key="3">
    <citation type="submission" date="2021-03" db="EMBL/GenBank/DDBJ databases">
        <title>Genomic Encyclopedia of Type Strains, Phase IV (KMG-IV): sequencing the most valuable type-strain genomes for metagenomic binning, comparative biology and taxonomic classification.</title>
        <authorList>
            <person name="Goeker M."/>
        </authorList>
    </citation>
    <scope>NUCLEOTIDE SEQUENCE</scope>
    <source>
        <strain evidence="3">DSM 22443</strain>
    </source>
</reference>
<protein>
    <submittedName>
        <fullName evidence="2">Uncharacterized protein</fullName>
    </submittedName>
</protein>
<comment type="caution">
    <text evidence="2">The sequence shown here is derived from an EMBL/GenBank/DDBJ whole genome shotgun (WGS) entry which is preliminary data.</text>
</comment>
<dbReference type="OrthoDB" id="342532at2157"/>
<keyword evidence="4" id="KW-1185">Reference proteome</keyword>
<dbReference type="EMBL" id="BMOO01000001">
    <property type="protein sequence ID" value="GGM54479.1"/>
    <property type="molecule type" value="Genomic_DNA"/>
</dbReference>
<dbReference type="RefSeq" id="WP_188869027.1">
    <property type="nucleotide sequence ID" value="NZ_BMOO01000001.1"/>
</dbReference>
<accession>A0A830FWT7</accession>
<feature type="transmembrane region" description="Helical" evidence="1">
    <location>
        <begin position="42"/>
        <end position="60"/>
    </location>
</feature>
<proteinExistence type="predicted"/>
<feature type="transmembrane region" description="Helical" evidence="1">
    <location>
        <begin position="122"/>
        <end position="140"/>
    </location>
</feature>
<dbReference type="Proteomes" id="UP000614609">
    <property type="component" value="Unassembled WGS sequence"/>
</dbReference>
<evidence type="ECO:0000313" key="2">
    <source>
        <dbReference type="EMBL" id="GGM54479.1"/>
    </source>
</evidence>
<organism evidence="2 4">
    <name type="scientific">Halarchaeum rubridurum</name>
    <dbReference type="NCBI Taxonomy" id="489911"/>
    <lineage>
        <taxon>Archaea</taxon>
        <taxon>Methanobacteriati</taxon>
        <taxon>Methanobacteriota</taxon>
        <taxon>Stenosarchaea group</taxon>
        <taxon>Halobacteria</taxon>
        <taxon>Halobacteriales</taxon>
        <taxon>Halobacteriaceae</taxon>
    </lineage>
</organism>
<name>A0A830FWT7_9EURY</name>
<evidence type="ECO:0000313" key="3">
    <source>
        <dbReference type="EMBL" id="MBP1953761.1"/>
    </source>
</evidence>
<feature type="transmembrane region" description="Helical" evidence="1">
    <location>
        <begin position="18"/>
        <end position="36"/>
    </location>
</feature>
<gene>
    <name evidence="2" type="ORF">GCM10009017_01010</name>
    <name evidence="3" type="ORF">J2752_000642</name>
</gene>
<reference evidence="2" key="2">
    <citation type="submission" date="2020-09" db="EMBL/GenBank/DDBJ databases">
        <authorList>
            <person name="Sun Q."/>
            <person name="Ohkuma M."/>
        </authorList>
    </citation>
    <scope>NUCLEOTIDE SEQUENCE</scope>
    <source>
        <strain evidence="2">JCM 16108</strain>
    </source>
</reference>
<reference evidence="2" key="1">
    <citation type="journal article" date="2014" name="Int. J. Syst. Evol. Microbiol.">
        <title>Complete genome sequence of Corynebacterium casei LMG S-19264T (=DSM 44701T), isolated from a smear-ripened cheese.</title>
        <authorList>
            <consortium name="US DOE Joint Genome Institute (JGI-PGF)"/>
            <person name="Walter F."/>
            <person name="Albersmeier A."/>
            <person name="Kalinowski J."/>
            <person name="Ruckert C."/>
        </authorList>
    </citation>
    <scope>NUCLEOTIDE SEQUENCE</scope>
    <source>
        <strain evidence="2">JCM 16108</strain>
    </source>
</reference>
<dbReference type="Proteomes" id="UP000765891">
    <property type="component" value="Unassembled WGS sequence"/>
</dbReference>
<evidence type="ECO:0000313" key="4">
    <source>
        <dbReference type="Proteomes" id="UP000614609"/>
    </source>
</evidence>
<dbReference type="EMBL" id="JAGGKO010000001">
    <property type="protein sequence ID" value="MBP1953761.1"/>
    <property type="molecule type" value="Genomic_DNA"/>
</dbReference>
<sequence length="210" mass="22401">MDGKRLGRVLETERTNAALSWALVALVVAVAGASVWEGDVTWSAFCAGVAALAVVPPVAYRSHRVMLPWEVLVVAFLPVLGHALATWWLTSAIATYLSVAALALVLVVELDVFTAVRMTDRVAAFVVVVATMALAGLWALTQWLSDVYLGTTLVYVARPVTPAVDAASLSALMWDFIAATACGVVGAGLFVLYFQRRVRADERVPAEVAE</sequence>